<evidence type="ECO:0000256" key="1">
    <source>
        <dbReference type="SAM" id="Phobius"/>
    </source>
</evidence>
<sequence>MSVGTAARRGRAAARRTAGSSAMDAAARWGLAARGVIYLLVGLLALQIAFGGGGEEADQSGALRQVSEQPFGRVVVWAIGLGLVGMAVWRLAEALFGAAGSGGRKPSRRLVSAARFAVYTVLATSVLLFAAGEKGSGSSDEQSQDLTARALELPAGQWLVGAACLVVVGAGCHIAWKGLKRKFREELKRGAMSRTTRRTVDVLGVAGSVSRGAVFIVAGVFLGQAALASDADQAKGVDQTLRSFADTPAGPWLLVAVSVGLALFGAFSLALARFSRV</sequence>
<protein>
    <submittedName>
        <fullName evidence="3">DUF1206 domain-containing protein</fullName>
    </submittedName>
</protein>
<gene>
    <name evidence="3" type="ORF">IF129_16635</name>
</gene>
<dbReference type="EMBL" id="JACXYU010000008">
    <property type="protein sequence ID" value="MBD3933169.1"/>
    <property type="molecule type" value="Genomic_DNA"/>
</dbReference>
<evidence type="ECO:0000259" key="2">
    <source>
        <dbReference type="Pfam" id="PF06724"/>
    </source>
</evidence>
<name>A0A927F2U1_9ACTN</name>
<organism evidence="3 4">
    <name type="scientific">Streptomyces chumphonensis</name>
    <dbReference type="NCBI Taxonomy" id="1214925"/>
    <lineage>
        <taxon>Bacteria</taxon>
        <taxon>Bacillati</taxon>
        <taxon>Actinomycetota</taxon>
        <taxon>Actinomycetes</taxon>
        <taxon>Kitasatosporales</taxon>
        <taxon>Streptomycetaceae</taxon>
        <taxon>Streptomyces</taxon>
    </lineage>
</organism>
<feature type="transmembrane region" description="Helical" evidence="1">
    <location>
        <begin position="158"/>
        <end position="179"/>
    </location>
</feature>
<evidence type="ECO:0000313" key="4">
    <source>
        <dbReference type="Proteomes" id="UP000632289"/>
    </source>
</evidence>
<reference evidence="3" key="1">
    <citation type="submission" date="2020-09" db="EMBL/GenBank/DDBJ databases">
        <title>Secondary metabolite and genome analysis of marine Streptomyces chumphonensis KK1-2T.</title>
        <authorList>
            <person name="Phongsopitanun W."/>
            <person name="Kanchanasin P."/>
            <person name="Pittayakhajonwut P."/>
            <person name="Suwanborirux K."/>
            <person name="Tanasupawat S."/>
        </authorList>
    </citation>
    <scope>NUCLEOTIDE SEQUENCE</scope>
    <source>
        <strain evidence="3">KK1-2</strain>
    </source>
</reference>
<feature type="domain" description="DUF1206" evidence="2">
    <location>
        <begin position="30"/>
        <end position="96"/>
    </location>
</feature>
<feature type="transmembrane region" description="Helical" evidence="1">
    <location>
        <begin position="74"/>
        <end position="92"/>
    </location>
</feature>
<dbReference type="RefSeq" id="WP_191210460.1">
    <property type="nucleotide sequence ID" value="NZ_BAABKL010000003.1"/>
</dbReference>
<keyword evidence="1" id="KW-0812">Transmembrane</keyword>
<keyword evidence="1" id="KW-0472">Membrane</keyword>
<dbReference type="Proteomes" id="UP000632289">
    <property type="component" value="Unassembled WGS sequence"/>
</dbReference>
<feature type="transmembrane region" description="Helical" evidence="1">
    <location>
        <begin position="200"/>
        <end position="222"/>
    </location>
</feature>
<keyword evidence="4" id="KW-1185">Reference proteome</keyword>
<feature type="transmembrane region" description="Helical" evidence="1">
    <location>
        <begin position="113"/>
        <end position="131"/>
    </location>
</feature>
<evidence type="ECO:0000313" key="3">
    <source>
        <dbReference type="EMBL" id="MBD3933169.1"/>
    </source>
</evidence>
<dbReference type="AlphaFoldDB" id="A0A927F2U1"/>
<proteinExistence type="predicted"/>
<keyword evidence="1" id="KW-1133">Transmembrane helix</keyword>
<feature type="domain" description="DUF1206" evidence="2">
    <location>
        <begin position="206"/>
        <end position="274"/>
    </location>
</feature>
<feature type="domain" description="DUF1206" evidence="2">
    <location>
        <begin position="113"/>
        <end position="181"/>
    </location>
</feature>
<dbReference type="Pfam" id="PF06724">
    <property type="entry name" value="DUF1206"/>
    <property type="match status" value="3"/>
</dbReference>
<comment type="caution">
    <text evidence="3">The sequence shown here is derived from an EMBL/GenBank/DDBJ whole genome shotgun (WGS) entry which is preliminary data.</text>
</comment>
<accession>A0A927F2U1</accession>
<feature type="transmembrane region" description="Helical" evidence="1">
    <location>
        <begin position="36"/>
        <end position="54"/>
    </location>
</feature>
<dbReference type="InterPro" id="IPR009597">
    <property type="entry name" value="DUF1206"/>
</dbReference>
<feature type="transmembrane region" description="Helical" evidence="1">
    <location>
        <begin position="252"/>
        <end position="272"/>
    </location>
</feature>